<dbReference type="RefSeq" id="XP_003056261.1">
    <property type="nucleotide sequence ID" value="XM_003056215.1"/>
</dbReference>
<dbReference type="InterPro" id="IPR029052">
    <property type="entry name" value="Metallo-depent_PP-like"/>
</dbReference>
<accession>C1MJS2</accession>
<dbReference type="KEGG" id="mpp:MICPUCDRAFT_70850"/>
<gene>
    <name evidence="1" type="ORF">MICPUCDRAFT_70850</name>
</gene>
<dbReference type="eggNOG" id="ENOG502R044">
    <property type="taxonomic scope" value="Eukaryota"/>
</dbReference>
<dbReference type="OrthoDB" id="10260867at2759"/>
<dbReference type="OMA" id="FCFSHAP"/>
<dbReference type="Proteomes" id="UP000001876">
    <property type="component" value="Unassembled WGS sequence"/>
</dbReference>
<reference evidence="1 2" key="1">
    <citation type="journal article" date="2009" name="Science">
        <title>Green evolution and dynamic adaptations revealed by genomes of the marine picoeukaryotes Micromonas.</title>
        <authorList>
            <person name="Worden A.Z."/>
            <person name="Lee J.H."/>
            <person name="Mock T."/>
            <person name="Rouze P."/>
            <person name="Simmons M.P."/>
            <person name="Aerts A.L."/>
            <person name="Allen A.E."/>
            <person name="Cuvelier M.L."/>
            <person name="Derelle E."/>
            <person name="Everett M.V."/>
            <person name="Foulon E."/>
            <person name="Grimwood J."/>
            <person name="Gundlach H."/>
            <person name="Henrissat B."/>
            <person name="Napoli C."/>
            <person name="McDonald S.M."/>
            <person name="Parker M.S."/>
            <person name="Rombauts S."/>
            <person name="Salamov A."/>
            <person name="Von Dassow P."/>
            <person name="Badger J.H."/>
            <person name="Coutinho P.M."/>
            <person name="Demir E."/>
            <person name="Dubchak I."/>
            <person name="Gentemann C."/>
            <person name="Eikrem W."/>
            <person name="Gready J.E."/>
            <person name="John U."/>
            <person name="Lanier W."/>
            <person name="Lindquist E.A."/>
            <person name="Lucas S."/>
            <person name="Mayer K.F."/>
            <person name="Moreau H."/>
            <person name="Not F."/>
            <person name="Otillar R."/>
            <person name="Panaud O."/>
            <person name="Pangilinan J."/>
            <person name="Paulsen I."/>
            <person name="Piegu B."/>
            <person name="Poliakov A."/>
            <person name="Robbens S."/>
            <person name="Schmutz J."/>
            <person name="Toulza E."/>
            <person name="Wyss T."/>
            <person name="Zelensky A."/>
            <person name="Zhou K."/>
            <person name="Armbrust E.V."/>
            <person name="Bhattacharya D."/>
            <person name="Goodenough U.W."/>
            <person name="Van de Peer Y."/>
            <person name="Grigoriev I.V."/>
        </authorList>
    </citation>
    <scope>NUCLEOTIDE SEQUENCE [LARGE SCALE GENOMIC DNA]</scope>
    <source>
        <strain evidence="1 2">CCMP1545</strain>
    </source>
</reference>
<organism evidence="2">
    <name type="scientific">Micromonas pusilla (strain CCMP1545)</name>
    <name type="common">Picoplanktonic green alga</name>
    <dbReference type="NCBI Taxonomy" id="564608"/>
    <lineage>
        <taxon>Eukaryota</taxon>
        <taxon>Viridiplantae</taxon>
        <taxon>Chlorophyta</taxon>
        <taxon>Mamiellophyceae</taxon>
        <taxon>Mamiellales</taxon>
        <taxon>Mamiellaceae</taxon>
        <taxon>Micromonas</taxon>
    </lineage>
</organism>
<dbReference type="Gene3D" id="3.60.21.10">
    <property type="match status" value="1"/>
</dbReference>
<dbReference type="AlphaFoldDB" id="C1MJS2"/>
<proteinExistence type="predicted"/>
<evidence type="ECO:0000313" key="2">
    <source>
        <dbReference type="Proteomes" id="UP000001876"/>
    </source>
</evidence>
<dbReference type="SUPFAM" id="SSF56300">
    <property type="entry name" value="Metallo-dependent phosphatases"/>
    <property type="match status" value="1"/>
</dbReference>
<sequence length="570" mass="63105">MASFTMAAAAPAKTMSSKYSIGRAKPLGARAAPRVAAKPSRAARLALRAAAQQLEIVPDDPSNYTIGILGDLHWDPRDTAHSLEGRDHMKAVLDASPNPFLVSLGDLGESKDCTESKQLYAGTTECFKTVRAYLDGFGHKYDIVGGNHDLEGIDEFSTDKANLAAYLEHMGKETPQFCYEIAPKTLIVGLGSTQFRDATYTSHEVAVDQEQLDWFVKTVEEHPYEDGWQIFCFSHAPVIGSGLRVLQECHVVNGCCWLNHNDPVASKLFINTVRRNPQIKGWFSAHFHLSHDYEDSITFPGGNNRGSAIFAQTGVMTARSSRDGRRHSRIVRGNSKGFEVCTVDHAKGGAVRLDATVLFSDQCEIDYENDQTDDALNGCSVMTFAHEHEDYDHDLWFSAYTPSEDDGCRVNEPCGEIDGDFSSRDPVKWWFMKDGAVMGGHNGMIIEYDPSTLAPLGMVVSRDELENRRVAIIDDEWGGDALCLFDDDTGDVTVVQPNEDGSYWRKVVRNKMHRMKEMRRVAAAKNYFKKMKGEDVELNVLSSYGPYTGTAGQVMGISTRAINPKAVANK</sequence>
<dbReference type="EMBL" id="GG663736">
    <property type="protein sequence ID" value="EEH59637.1"/>
    <property type="molecule type" value="Genomic_DNA"/>
</dbReference>
<dbReference type="PANTHER" id="PTHR43143:SF4">
    <property type="entry name" value="CALCINEURIN-LIKE PHOSPHOESTERASE DOMAIN-CONTAINING PROTEIN"/>
    <property type="match status" value="1"/>
</dbReference>
<dbReference type="PANTHER" id="PTHR43143">
    <property type="entry name" value="METALLOPHOSPHOESTERASE, CALCINEURIN SUPERFAMILY"/>
    <property type="match status" value="1"/>
</dbReference>
<keyword evidence="2" id="KW-1185">Reference proteome</keyword>
<name>C1MJS2_MICPC</name>
<dbReference type="GeneID" id="9681430"/>
<protein>
    <submittedName>
        <fullName evidence="1">Calcineurin-like phosphoesterase</fullName>
    </submittedName>
</protein>
<evidence type="ECO:0000313" key="1">
    <source>
        <dbReference type="EMBL" id="EEH59637.1"/>
    </source>
</evidence>
<dbReference type="InterPro" id="IPR051918">
    <property type="entry name" value="STPP_CPPED1"/>
</dbReference>